<keyword evidence="2" id="KW-1185">Reference proteome</keyword>
<reference evidence="2" key="1">
    <citation type="journal article" date="2019" name="Int. J. Syst. Evol. Microbiol.">
        <title>The Global Catalogue of Microorganisms (GCM) 10K type strain sequencing project: providing services to taxonomists for standard genome sequencing and annotation.</title>
        <authorList>
            <consortium name="The Broad Institute Genomics Platform"/>
            <consortium name="The Broad Institute Genome Sequencing Center for Infectious Disease"/>
            <person name="Wu L."/>
            <person name="Ma J."/>
        </authorList>
    </citation>
    <scope>NUCLEOTIDE SEQUENCE [LARGE SCALE GENOMIC DNA]</scope>
    <source>
        <strain evidence="2">CCM 7941</strain>
    </source>
</reference>
<dbReference type="EMBL" id="JBHRUV010000012">
    <property type="protein sequence ID" value="MFC3265121.1"/>
    <property type="molecule type" value="Genomic_DNA"/>
</dbReference>
<name>A0ABV7LBC5_9HYPH</name>
<evidence type="ECO:0000313" key="2">
    <source>
        <dbReference type="Proteomes" id="UP001595536"/>
    </source>
</evidence>
<comment type="caution">
    <text evidence="1">The sequence shown here is derived from an EMBL/GenBank/DDBJ whole genome shotgun (WGS) entry which is preliminary data.</text>
</comment>
<organism evidence="1 2">
    <name type="scientific">Camelimonas abortus</name>
    <dbReference type="NCBI Taxonomy" id="1017184"/>
    <lineage>
        <taxon>Bacteria</taxon>
        <taxon>Pseudomonadati</taxon>
        <taxon>Pseudomonadota</taxon>
        <taxon>Alphaproteobacteria</taxon>
        <taxon>Hyphomicrobiales</taxon>
        <taxon>Chelatococcaceae</taxon>
        <taxon>Camelimonas</taxon>
    </lineage>
</organism>
<protein>
    <submittedName>
        <fullName evidence="1">Uncharacterized protein</fullName>
    </submittedName>
</protein>
<accession>A0ABV7LBC5</accession>
<dbReference type="Proteomes" id="UP001595536">
    <property type="component" value="Unassembled WGS sequence"/>
</dbReference>
<evidence type="ECO:0000313" key="1">
    <source>
        <dbReference type="EMBL" id="MFC3265121.1"/>
    </source>
</evidence>
<gene>
    <name evidence="1" type="ORF">ACFOEX_01940</name>
</gene>
<dbReference type="RefSeq" id="WP_376831249.1">
    <property type="nucleotide sequence ID" value="NZ_JBHLWR010000006.1"/>
</dbReference>
<sequence length="160" mass="17441">MDSFYAVIMCNDKDETYYLQCNDTGSEIYFGPKRSGGWSVYWEIGGVSSLALLGLSPQVSLRPVLFGGYLSIRAGGVDIDGYRYGYAGLTYVRSTFRFTALGPVVGGYAVGDLEEPQMSGDVVVRSVMGPETFNRRLLWSAVPWDQAPAILNSHLVMAAA</sequence>
<proteinExistence type="predicted"/>